<dbReference type="SMART" id="SM00090">
    <property type="entry name" value="RIO"/>
    <property type="match status" value="1"/>
</dbReference>
<dbReference type="InterPro" id="IPR036388">
    <property type="entry name" value="WH-like_DNA-bd_sf"/>
</dbReference>
<dbReference type="GO" id="GO:0030688">
    <property type="term" value="C:preribosome, small subunit precursor"/>
    <property type="evidence" value="ECO:0007669"/>
    <property type="project" value="TreeGrafter"/>
</dbReference>
<feature type="region of interest" description="Disordered" evidence="15">
    <location>
        <begin position="244"/>
        <end position="269"/>
    </location>
</feature>
<dbReference type="GO" id="GO:0030490">
    <property type="term" value="P:maturation of SSU-rRNA"/>
    <property type="evidence" value="ECO:0007669"/>
    <property type="project" value="TreeGrafter"/>
</dbReference>
<feature type="compositionally biased region" description="Acidic residues" evidence="15">
    <location>
        <begin position="412"/>
        <end position="451"/>
    </location>
</feature>
<gene>
    <name evidence="17" type="primary">rio2</name>
    <name evidence="17" type="ORF">MCAP1_000190</name>
</gene>
<dbReference type="PROSITE" id="PS01245">
    <property type="entry name" value="RIO1"/>
    <property type="match status" value="1"/>
</dbReference>
<reference evidence="17" key="1">
    <citation type="submission" date="2023-03" db="EMBL/GenBank/DDBJ databases">
        <title>Mating type loci evolution in Malassezia.</title>
        <authorList>
            <person name="Coelho M.A."/>
        </authorList>
    </citation>
    <scope>NUCLEOTIDE SEQUENCE</scope>
    <source>
        <strain evidence="17">CBS 10434</strain>
    </source>
</reference>
<evidence type="ECO:0000256" key="8">
    <source>
        <dbReference type="ARBA" id="ARBA00022777"/>
    </source>
</evidence>
<evidence type="ECO:0000259" key="16">
    <source>
        <dbReference type="SMART" id="SM00090"/>
    </source>
</evidence>
<dbReference type="Proteomes" id="UP001220961">
    <property type="component" value="Chromosome 1"/>
</dbReference>
<keyword evidence="5 17" id="KW-0808">Transferase</keyword>
<dbReference type="FunFam" id="1.10.10.10:FF:000053">
    <property type="entry name" value="Serine/threonine-protein kinase RIO2"/>
    <property type="match status" value="1"/>
</dbReference>
<dbReference type="FunFam" id="3.30.200.20:FF:000052">
    <property type="entry name" value="Serine/threonine-protein kinase RIO2"/>
    <property type="match status" value="1"/>
</dbReference>
<feature type="region of interest" description="Disordered" evidence="15">
    <location>
        <begin position="403"/>
        <end position="523"/>
    </location>
</feature>
<keyword evidence="10" id="KW-0460">Magnesium</keyword>
<evidence type="ECO:0000256" key="7">
    <source>
        <dbReference type="ARBA" id="ARBA00022741"/>
    </source>
</evidence>
<evidence type="ECO:0000313" key="18">
    <source>
        <dbReference type="Proteomes" id="UP001220961"/>
    </source>
</evidence>
<dbReference type="InterPro" id="IPR000687">
    <property type="entry name" value="RIO_kinase"/>
</dbReference>
<evidence type="ECO:0000256" key="13">
    <source>
        <dbReference type="ARBA" id="ARBA00068353"/>
    </source>
</evidence>
<dbReference type="PANTHER" id="PTHR45852:SF1">
    <property type="entry name" value="SERINE_THREONINE-PROTEIN KINASE RIO2"/>
    <property type="match status" value="1"/>
</dbReference>
<evidence type="ECO:0000313" key="17">
    <source>
        <dbReference type="EMBL" id="WFD17979.1"/>
    </source>
</evidence>
<keyword evidence="4 17" id="KW-0723">Serine/threonine-protein kinase</keyword>
<evidence type="ECO:0000256" key="11">
    <source>
        <dbReference type="ARBA" id="ARBA00047899"/>
    </source>
</evidence>
<feature type="compositionally biased region" description="Basic residues" evidence="15">
    <location>
        <begin position="486"/>
        <end position="507"/>
    </location>
</feature>
<dbReference type="SUPFAM" id="SSF56112">
    <property type="entry name" value="Protein kinase-like (PK-like)"/>
    <property type="match status" value="1"/>
</dbReference>
<dbReference type="Pfam" id="PF09202">
    <property type="entry name" value="Rio2_N"/>
    <property type="match status" value="1"/>
</dbReference>
<dbReference type="Gene3D" id="3.30.200.20">
    <property type="entry name" value="Phosphorylase Kinase, domain 1"/>
    <property type="match status" value="1"/>
</dbReference>
<dbReference type="Gene3D" id="1.10.10.10">
    <property type="entry name" value="Winged helix-like DNA-binding domain superfamily/Winged helix DNA-binding domain"/>
    <property type="match status" value="1"/>
</dbReference>
<comment type="catalytic activity">
    <reaction evidence="11">
        <text>L-threonyl-[protein] + ATP = O-phospho-L-threonyl-[protein] + ADP + H(+)</text>
        <dbReference type="Rhea" id="RHEA:46608"/>
        <dbReference type="Rhea" id="RHEA-COMP:11060"/>
        <dbReference type="Rhea" id="RHEA-COMP:11605"/>
        <dbReference type="ChEBI" id="CHEBI:15378"/>
        <dbReference type="ChEBI" id="CHEBI:30013"/>
        <dbReference type="ChEBI" id="CHEBI:30616"/>
        <dbReference type="ChEBI" id="CHEBI:61977"/>
        <dbReference type="ChEBI" id="CHEBI:456216"/>
        <dbReference type="EC" id="2.7.11.1"/>
    </reaction>
</comment>
<keyword evidence="9" id="KW-0067">ATP-binding</keyword>
<evidence type="ECO:0000256" key="1">
    <source>
        <dbReference type="ARBA" id="ARBA00001946"/>
    </source>
</evidence>
<evidence type="ECO:0000256" key="6">
    <source>
        <dbReference type="ARBA" id="ARBA00022723"/>
    </source>
</evidence>
<dbReference type="InterPro" id="IPR018934">
    <property type="entry name" value="RIO_dom"/>
</dbReference>
<evidence type="ECO:0000256" key="15">
    <source>
        <dbReference type="SAM" id="MobiDB-lite"/>
    </source>
</evidence>
<evidence type="ECO:0000256" key="9">
    <source>
        <dbReference type="ARBA" id="ARBA00022840"/>
    </source>
</evidence>
<evidence type="ECO:0000256" key="3">
    <source>
        <dbReference type="ARBA" id="ARBA00012513"/>
    </source>
</evidence>
<evidence type="ECO:0000256" key="10">
    <source>
        <dbReference type="ARBA" id="ARBA00022842"/>
    </source>
</evidence>
<keyword evidence="7" id="KW-0547">Nucleotide-binding</keyword>
<dbReference type="EC" id="2.7.11.1" evidence="3"/>
<dbReference type="EMBL" id="CP119908">
    <property type="protein sequence ID" value="WFD17979.1"/>
    <property type="molecule type" value="Genomic_DNA"/>
</dbReference>
<dbReference type="GO" id="GO:0046872">
    <property type="term" value="F:metal ion binding"/>
    <property type="evidence" value="ECO:0007669"/>
    <property type="project" value="UniProtKB-KW"/>
</dbReference>
<proteinExistence type="inferred from homology"/>
<sequence length="523" mass="58795">MKLDATDVRYITPEEFRVLTAVEMGSKNHEVVPTALIAQISSLRHAGISKLLSNLLKRKLVARVQNNVYDGFRLTYGGYDYLAVRALSKRKTLYAVGNQIGIGKESDIYIVSNEEGERRVLKIHRLGRISFRKIKEKRDYMGKRKSASWMYMSRLAAEKEFAFMQILHAHGFPVPTPIDQARHTILMSYEDAYPLRQIASLPLDQVQKLYSALMALIVRLAQSGLIHGDFNEFNLLVKEVYPDSDESDTDAPATTDTNDAEPDVPIDAGPVERGRGFERVLAPPAQADDNDDELDEEDDDVIAFEDGVQVEPILIDFPQMVSIEHPNAEYYFSRDVECVRRFFRRRFRFESDEFPTFDDAIDEIQGEEARLDAMTRASGYGKATADDEALADVCIMHSPQHLRHMQVHVDGEDSDDDDDEDEDDDEEEESEEEDEEDEVEDEDADDADEDASTAANPAEVQDAGASLDMSHVASRVAAARAQAQRRAQKHHGRKAQATKTGRRHGGGKAKYSAARAVSDSLQF</sequence>
<dbReference type="CDD" id="cd05144">
    <property type="entry name" value="RIO2_C"/>
    <property type="match status" value="1"/>
</dbReference>
<keyword evidence="18" id="KW-1185">Reference proteome</keyword>
<dbReference type="Pfam" id="PF01163">
    <property type="entry name" value="RIO1"/>
    <property type="match status" value="2"/>
</dbReference>
<keyword evidence="6" id="KW-0479">Metal-binding</keyword>
<accession>A0AAF0ITL6</accession>
<name>A0AAF0ITL6_9BASI</name>
<dbReference type="InterPro" id="IPR018935">
    <property type="entry name" value="RIO_kinase_CS"/>
</dbReference>
<organism evidence="17 18">
    <name type="scientific">Malassezia caprae</name>
    <dbReference type="NCBI Taxonomy" id="1381934"/>
    <lineage>
        <taxon>Eukaryota</taxon>
        <taxon>Fungi</taxon>
        <taxon>Dikarya</taxon>
        <taxon>Basidiomycota</taxon>
        <taxon>Ustilaginomycotina</taxon>
        <taxon>Malasseziomycetes</taxon>
        <taxon>Malasseziales</taxon>
        <taxon>Malasseziaceae</taxon>
        <taxon>Malassezia</taxon>
    </lineage>
</organism>
<comment type="catalytic activity">
    <reaction evidence="12">
        <text>L-seryl-[protein] + ATP = O-phospho-L-seryl-[protein] + ADP + H(+)</text>
        <dbReference type="Rhea" id="RHEA:17989"/>
        <dbReference type="Rhea" id="RHEA-COMP:9863"/>
        <dbReference type="Rhea" id="RHEA-COMP:11604"/>
        <dbReference type="ChEBI" id="CHEBI:15378"/>
        <dbReference type="ChEBI" id="CHEBI:29999"/>
        <dbReference type="ChEBI" id="CHEBI:30616"/>
        <dbReference type="ChEBI" id="CHEBI:83421"/>
        <dbReference type="ChEBI" id="CHEBI:456216"/>
        <dbReference type="EC" id="2.7.11.1"/>
    </reaction>
</comment>
<protein>
    <recommendedName>
        <fullName evidence="13">Serine/threonine-protein kinase RIO2</fullName>
        <ecNumber evidence="3">2.7.11.1</ecNumber>
    </recommendedName>
    <alternativeName>
        <fullName evidence="14">Serine/threonine-protein kinase rio2</fullName>
    </alternativeName>
</protein>
<evidence type="ECO:0000256" key="14">
    <source>
        <dbReference type="ARBA" id="ARBA00068837"/>
    </source>
</evidence>
<feature type="domain" description="RIO kinase" evidence="16">
    <location>
        <begin position="65"/>
        <end position="366"/>
    </location>
</feature>
<dbReference type="GO" id="GO:0005524">
    <property type="term" value="F:ATP binding"/>
    <property type="evidence" value="ECO:0007669"/>
    <property type="project" value="UniProtKB-KW"/>
</dbReference>
<evidence type="ECO:0000256" key="12">
    <source>
        <dbReference type="ARBA" id="ARBA00048679"/>
    </source>
</evidence>
<evidence type="ECO:0000256" key="2">
    <source>
        <dbReference type="ARBA" id="ARBA00009196"/>
    </source>
</evidence>
<dbReference type="PANTHER" id="PTHR45852">
    <property type="entry name" value="SER/THR-PROTEIN KINASE RIO2"/>
    <property type="match status" value="1"/>
</dbReference>
<dbReference type="SUPFAM" id="SSF46785">
    <property type="entry name" value="Winged helix' DNA-binding domain"/>
    <property type="match status" value="1"/>
</dbReference>
<dbReference type="InterPro" id="IPR036390">
    <property type="entry name" value="WH_DNA-bd_sf"/>
</dbReference>
<dbReference type="Gene3D" id="1.10.510.10">
    <property type="entry name" value="Transferase(Phosphotransferase) domain 1"/>
    <property type="match status" value="1"/>
</dbReference>
<comment type="similarity">
    <text evidence="2">Belongs to the protein kinase superfamily. RIO-type Ser/Thr kinase family.</text>
</comment>
<keyword evidence="8 17" id="KW-0418">Kinase</keyword>
<dbReference type="GO" id="GO:0005634">
    <property type="term" value="C:nucleus"/>
    <property type="evidence" value="ECO:0007669"/>
    <property type="project" value="TreeGrafter"/>
</dbReference>
<dbReference type="AlphaFoldDB" id="A0AAF0ITL6"/>
<evidence type="ECO:0000256" key="4">
    <source>
        <dbReference type="ARBA" id="ARBA00022527"/>
    </source>
</evidence>
<dbReference type="GO" id="GO:0005829">
    <property type="term" value="C:cytosol"/>
    <property type="evidence" value="ECO:0007669"/>
    <property type="project" value="TreeGrafter"/>
</dbReference>
<dbReference type="InterPro" id="IPR030484">
    <property type="entry name" value="Rio2"/>
</dbReference>
<dbReference type="InterPro" id="IPR015285">
    <property type="entry name" value="RIO2_wHTH_N"/>
</dbReference>
<evidence type="ECO:0000256" key="5">
    <source>
        <dbReference type="ARBA" id="ARBA00022679"/>
    </source>
</evidence>
<dbReference type="InterPro" id="IPR011009">
    <property type="entry name" value="Kinase-like_dom_sf"/>
</dbReference>
<comment type="cofactor">
    <cofactor evidence="1">
        <name>Mg(2+)</name>
        <dbReference type="ChEBI" id="CHEBI:18420"/>
    </cofactor>
</comment>
<dbReference type="GO" id="GO:0004674">
    <property type="term" value="F:protein serine/threonine kinase activity"/>
    <property type="evidence" value="ECO:0007669"/>
    <property type="project" value="UniProtKB-KW"/>
</dbReference>